<dbReference type="AlphaFoldDB" id="A0AAD1AFP5"/>
<dbReference type="Gene3D" id="3.30.565.10">
    <property type="entry name" value="Histidine kinase-like ATPase, C-terminal domain"/>
    <property type="match status" value="1"/>
</dbReference>
<protein>
    <recommendedName>
        <fullName evidence="2">histidine kinase</fullName>
        <ecNumber evidence="2">2.7.13.3</ecNumber>
    </recommendedName>
</protein>
<organism evidence="11 12">
    <name type="scientific">Rathayibacter iranicus</name>
    <dbReference type="NCBI Taxonomy" id="59737"/>
    <lineage>
        <taxon>Bacteria</taxon>
        <taxon>Bacillati</taxon>
        <taxon>Actinomycetota</taxon>
        <taxon>Actinomycetes</taxon>
        <taxon>Micrococcales</taxon>
        <taxon>Microbacteriaceae</taxon>
        <taxon>Rathayibacter</taxon>
    </lineage>
</organism>
<feature type="transmembrane region" description="Helical" evidence="9">
    <location>
        <begin position="36"/>
        <end position="57"/>
    </location>
</feature>
<dbReference type="PANTHER" id="PTHR24421:SF10">
    <property type="entry name" value="NITRATE_NITRITE SENSOR PROTEIN NARQ"/>
    <property type="match status" value="1"/>
</dbReference>
<dbReference type="EMBL" id="CP028130">
    <property type="protein sequence ID" value="AZZ55689.1"/>
    <property type="molecule type" value="Genomic_DNA"/>
</dbReference>
<dbReference type="GO" id="GO:0016020">
    <property type="term" value="C:membrane"/>
    <property type="evidence" value="ECO:0007669"/>
    <property type="project" value="InterPro"/>
</dbReference>
<dbReference type="GO" id="GO:0046983">
    <property type="term" value="F:protein dimerization activity"/>
    <property type="evidence" value="ECO:0007669"/>
    <property type="project" value="InterPro"/>
</dbReference>
<proteinExistence type="predicted"/>
<dbReference type="PANTHER" id="PTHR24421">
    <property type="entry name" value="NITRATE/NITRITE SENSOR PROTEIN NARX-RELATED"/>
    <property type="match status" value="1"/>
</dbReference>
<evidence type="ECO:0000313" key="12">
    <source>
        <dbReference type="Proteomes" id="UP000283946"/>
    </source>
</evidence>
<keyword evidence="7" id="KW-0067">ATP-binding</keyword>
<evidence type="ECO:0000259" key="10">
    <source>
        <dbReference type="Pfam" id="PF07730"/>
    </source>
</evidence>
<keyword evidence="8" id="KW-0902">Two-component regulatory system</keyword>
<dbReference type="SUPFAM" id="SSF55874">
    <property type="entry name" value="ATPase domain of HSP90 chaperone/DNA topoisomerase II/histidine kinase"/>
    <property type="match status" value="1"/>
</dbReference>
<feature type="domain" description="Signal transduction histidine kinase subgroup 3 dimerisation and phosphoacceptor" evidence="10">
    <location>
        <begin position="82"/>
        <end position="150"/>
    </location>
</feature>
<dbReference type="KEGG" id="ria:C7V51_07170"/>
<gene>
    <name evidence="11" type="ORF">C7V51_07170</name>
</gene>
<keyword evidence="6 11" id="KW-0418">Kinase</keyword>
<evidence type="ECO:0000256" key="8">
    <source>
        <dbReference type="ARBA" id="ARBA00023012"/>
    </source>
</evidence>
<keyword evidence="5" id="KW-0547">Nucleotide-binding</keyword>
<keyword evidence="4" id="KW-0808">Transferase</keyword>
<dbReference type="CDD" id="cd16917">
    <property type="entry name" value="HATPase_UhpB-NarQ-NarX-like"/>
    <property type="match status" value="1"/>
</dbReference>
<evidence type="ECO:0000313" key="11">
    <source>
        <dbReference type="EMBL" id="AZZ55689.1"/>
    </source>
</evidence>
<evidence type="ECO:0000256" key="6">
    <source>
        <dbReference type="ARBA" id="ARBA00022777"/>
    </source>
</evidence>
<dbReference type="Gene3D" id="1.20.5.1930">
    <property type="match status" value="1"/>
</dbReference>
<dbReference type="GO" id="GO:0000155">
    <property type="term" value="F:phosphorelay sensor kinase activity"/>
    <property type="evidence" value="ECO:0007669"/>
    <property type="project" value="InterPro"/>
</dbReference>
<evidence type="ECO:0000256" key="4">
    <source>
        <dbReference type="ARBA" id="ARBA00022679"/>
    </source>
</evidence>
<evidence type="ECO:0000256" key="5">
    <source>
        <dbReference type="ARBA" id="ARBA00022741"/>
    </source>
</evidence>
<accession>A0AAD1AFP5</accession>
<comment type="catalytic activity">
    <reaction evidence="1">
        <text>ATP + protein L-histidine = ADP + protein N-phospho-L-histidine.</text>
        <dbReference type="EC" id="2.7.13.3"/>
    </reaction>
</comment>
<dbReference type="EC" id="2.7.13.3" evidence="2"/>
<feature type="transmembrane region" description="Helical" evidence="9">
    <location>
        <begin position="12"/>
        <end position="30"/>
    </location>
</feature>
<keyword evidence="3" id="KW-0597">Phosphoprotein</keyword>
<keyword evidence="9" id="KW-1133">Transmembrane helix</keyword>
<reference evidence="11 12" key="1">
    <citation type="submission" date="2018-03" db="EMBL/GenBank/DDBJ databases">
        <title>Bacteriophage NCPPB3778 and a type I-E CRISPR drive the evolution of the US Biological Select Agent, Rathayibacter toxicus.</title>
        <authorList>
            <person name="Davis E.W.II."/>
            <person name="Tabima J.F."/>
            <person name="Weisberg A.J."/>
            <person name="Dantas Lopes L."/>
            <person name="Wiseman M.S."/>
            <person name="Wiseman M.S."/>
            <person name="Pupko T."/>
            <person name="Belcher M.S."/>
            <person name="Sechler A.J."/>
            <person name="Tancos M.A."/>
            <person name="Schroeder B.K."/>
            <person name="Murray T.D."/>
            <person name="Luster D.G."/>
            <person name="Schneider W.L."/>
            <person name="Rogers E."/>
            <person name="Andreote F.D."/>
            <person name="Grunwald N.J."/>
            <person name="Putnam M.L."/>
            <person name="Chang J.H."/>
        </authorList>
    </citation>
    <scope>NUCLEOTIDE SEQUENCE [LARGE SCALE GENOMIC DNA]</scope>
    <source>
        <strain evidence="11 12">NCCPB 2253</strain>
    </source>
</reference>
<evidence type="ECO:0000256" key="1">
    <source>
        <dbReference type="ARBA" id="ARBA00000085"/>
    </source>
</evidence>
<dbReference type="InterPro" id="IPR011712">
    <property type="entry name" value="Sig_transdc_His_kin_sub3_dim/P"/>
</dbReference>
<evidence type="ECO:0000256" key="7">
    <source>
        <dbReference type="ARBA" id="ARBA00022840"/>
    </source>
</evidence>
<dbReference type="GO" id="GO:0005524">
    <property type="term" value="F:ATP binding"/>
    <property type="evidence" value="ECO:0007669"/>
    <property type="project" value="UniProtKB-KW"/>
</dbReference>
<dbReference type="InterPro" id="IPR050482">
    <property type="entry name" value="Sensor_HK_TwoCompSys"/>
</dbReference>
<evidence type="ECO:0000256" key="2">
    <source>
        <dbReference type="ARBA" id="ARBA00012438"/>
    </source>
</evidence>
<dbReference type="Proteomes" id="UP000283946">
    <property type="component" value="Chromosome"/>
</dbReference>
<dbReference type="RefSeq" id="WP_104264299.1">
    <property type="nucleotide sequence ID" value="NZ_CP028130.1"/>
</dbReference>
<evidence type="ECO:0000256" key="9">
    <source>
        <dbReference type="SAM" id="Phobius"/>
    </source>
</evidence>
<dbReference type="InterPro" id="IPR036890">
    <property type="entry name" value="HATPase_C_sf"/>
</dbReference>
<sequence length="285" mass="30337">MEHVERPTISRAWLIAACAVVVLVLSLLALGQDAPYVMIAIVLIVASAVGVTTWALLSSRRARRAYEQQLSRWAADNAVQTERLRIARDLHDLASHGLGLMTVRAATANLVDDDEYGAGDAERRQALKDIERISRETTAELRSMLALLRGGADTPAPLCPASSLADLPGIVEAARRAGLAVAFEQSDLGQVSATAQLTVCAVVREALTNALRHAGPTRARIVIERRGTGIDVEVQDEGPAPGWSPRPGTGLRGLRERLAVHRGTLEAGPAPSGFHLVTHVPGETA</sequence>
<dbReference type="Pfam" id="PF07730">
    <property type="entry name" value="HisKA_3"/>
    <property type="match status" value="1"/>
</dbReference>
<keyword evidence="9" id="KW-0812">Transmembrane</keyword>
<keyword evidence="9" id="KW-0472">Membrane</keyword>
<evidence type="ECO:0000256" key="3">
    <source>
        <dbReference type="ARBA" id="ARBA00022553"/>
    </source>
</evidence>
<name>A0AAD1AFP5_9MICO</name>